<dbReference type="InterPro" id="IPR020904">
    <property type="entry name" value="Sc_DH/Rdtase_CS"/>
</dbReference>
<keyword evidence="6" id="KW-1185">Reference proteome</keyword>
<dbReference type="InterPro" id="IPR051687">
    <property type="entry name" value="Peroxisomal_Beta-Oxidation"/>
</dbReference>
<proteinExistence type="inferred from homology"/>
<gene>
    <name evidence="5" type="ORF">Afe05nite_30940</name>
</gene>
<name>A0A919ME44_9ACTN</name>
<dbReference type="SMART" id="SM00822">
    <property type="entry name" value="PKS_KR"/>
    <property type="match status" value="1"/>
</dbReference>
<dbReference type="InterPro" id="IPR036291">
    <property type="entry name" value="NAD(P)-bd_dom_sf"/>
</dbReference>
<dbReference type="AlphaFoldDB" id="A0A919ME44"/>
<accession>A0A919ME44</accession>
<evidence type="ECO:0000313" key="6">
    <source>
        <dbReference type="Proteomes" id="UP000598174"/>
    </source>
</evidence>
<dbReference type="InterPro" id="IPR002347">
    <property type="entry name" value="SDR_fam"/>
</dbReference>
<dbReference type="PRINTS" id="PR00080">
    <property type="entry name" value="SDRFAMILY"/>
</dbReference>
<reference evidence="5" key="1">
    <citation type="submission" date="2021-01" db="EMBL/GenBank/DDBJ databases">
        <title>Whole genome shotgun sequence of Actinoplanes ferrugineus NBRC 15555.</title>
        <authorList>
            <person name="Komaki H."/>
            <person name="Tamura T."/>
        </authorList>
    </citation>
    <scope>NUCLEOTIDE SEQUENCE</scope>
    <source>
        <strain evidence="5">NBRC 15555</strain>
    </source>
</reference>
<sequence>MGGDAGPAEHLDEAAGAEADIPVEGVRAEEHQHQGLRLHAAMLGTFLTAVKEAPNFRKMNLTGKVAIVTGSGRGLGLAYARALADAGAKVVVNDVDEQAVTAAVATIGAAATGVTAAVGDSASAQQLVDAAVETFGRLDVLVTNAGILRDRVLWKMSDDDFDDVLRVHLRGTFTCARAAAVRMREQGTGGRLILISSPAGQRGNFGQTNYAAAKAGIAAMGRTWAMELARDGITVNTVVPVAATAMTRTIPAFAPVIDEAERTGQPYPAWVRHDEGLGTVDDVTGLVVFLASDAAKDITGQAVGVGGDKLALWAHPAEKTVAYRDGGWSAAAIAESWAGDIGSEPETYGIPAPRPPAPATPPAGAGPAPGPGSGPAVGPGAGTAV</sequence>
<feature type="compositionally biased region" description="Gly residues" evidence="3">
    <location>
        <begin position="371"/>
        <end position="385"/>
    </location>
</feature>
<dbReference type="PANTHER" id="PTHR45024:SF2">
    <property type="entry name" value="SCP2 DOMAIN-CONTAINING PROTEIN"/>
    <property type="match status" value="1"/>
</dbReference>
<dbReference type="Gene3D" id="3.40.50.720">
    <property type="entry name" value="NAD(P)-binding Rossmann-like Domain"/>
    <property type="match status" value="1"/>
</dbReference>
<evidence type="ECO:0000259" key="4">
    <source>
        <dbReference type="SMART" id="SM00822"/>
    </source>
</evidence>
<dbReference type="PROSITE" id="PS00061">
    <property type="entry name" value="ADH_SHORT"/>
    <property type="match status" value="1"/>
</dbReference>
<feature type="compositionally biased region" description="Pro residues" evidence="3">
    <location>
        <begin position="352"/>
        <end position="361"/>
    </location>
</feature>
<evidence type="ECO:0000256" key="1">
    <source>
        <dbReference type="ARBA" id="ARBA00006484"/>
    </source>
</evidence>
<dbReference type="SUPFAM" id="SSF51735">
    <property type="entry name" value="NAD(P)-binding Rossmann-fold domains"/>
    <property type="match status" value="1"/>
</dbReference>
<dbReference type="PRINTS" id="PR00081">
    <property type="entry name" value="GDHRDH"/>
</dbReference>
<dbReference type="Proteomes" id="UP000598174">
    <property type="component" value="Unassembled WGS sequence"/>
</dbReference>
<dbReference type="Pfam" id="PF13561">
    <property type="entry name" value="adh_short_C2"/>
    <property type="match status" value="1"/>
</dbReference>
<dbReference type="InterPro" id="IPR057326">
    <property type="entry name" value="KR_dom"/>
</dbReference>
<dbReference type="EMBL" id="BOMM01000028">
    <property type="protein sequence ID" value="GIE11254.1"/>
    <property type="molecule type" value="Genomic_DNA"/>
</dbReference>
<protein>
    <recommendedName>
        <fullName evidence="4">Ketoreductase domain-containing protein</fullName>
    </recommendedName>
</protein>
<dbReference type="GO" id="GO:0016491">
    <property type="term" value="F:oxidoreductase activity"/>
    <property type="evidence" value="ECO:0007669"/>
    <property type="project" value="UniProtKB-KW"/>
</dbReference>
<dbReference type="FunFam" id="3.40.50.720:FF:000084">
    <property type="entry name" value="Short-chain dehydrogenase reductase"/>
    <property type="match status" value="1"/>
</dbReference>
<evidence type="ECO:0000256" key="3">
    <source>
        <dbReference type="SAM" id="MobiDB-lite"/>
    </source>
</evidence>
<comment type="similarity">
    <text evidence="1">Belongs to the short-chain dehydrogenases/reductases (SDR) family.</text>
</comment>
<organism evidence="5 6">
    <name type="scientific">Paractinoplanes ferrugineus</name>
    <dbReference type="NCBI Taxonomy" id="113564"/>
    <lineage>
        <taxon>Bacteria</taxon>
        <taxon>Bacillati</taxon>
        <taxon>Actinomycetota</taxon>
        <taxon>Actinomycetes</taxon>
        <taxon>Micromonosporales</taxon>
        <taxon>Micromonosporaceae</taxon>
        <taxon>Paractinoplanes</taxon>
    </lineage>
</organism>
<evidence type="ECO:0000256" key="2">
    <source>
        <dbReference type="ARBA" id="ARBA00023002"/>
    </source>
</evidence>
<evidence type="ECO:0000313" key="5">
    <source>
        <dbReference type="EMBL" id="GIE11254.1"/>
    </source>
</evidence>
<feature type="domain" description="Ketoreductase" evidence="4">
    <location>
        <begin position="64"/>
        <end position="259"/>
    </location>
</feature>
<dbReference type="PANTHER" id="PTHR45024">
    <property type="entry name" value="DEHYDROGENASES, SHORT CHAIN"/>
    <property type="match status" value="1"/>
</dbReference>
<keyword evidence="2" id="KW-0560">Oxidoreductase</keyword>
<comment type="caution">
    <text evidence="5">The sequence shown here is derived from an EMBL/GenBank/DDBJ whole genome shotgun (WGS) entry which is preliminary data.</text>
</comment>
<feature type="region of interest" description="Disordered" evidence="3">
    <location>
        <begin position="342"/>
        <end position="385"/>
    </location>
</feature>